<name>E7C2E8_9BACT</name>
<dbReference type="AlphaFoldDB" id="E7C2E8"/>
<proteinExistence type="inferred from homology"/>
<evidence type="ECO:0000313" key="11">
    <source>
        <dbReference type="EMBL" id="ADI21622.1"/>
    </source>
</evidence>
<evidence type="ECO:0000256" key="6">
    <source>
        <dbReference type="ARBA" id="ARBA00022989"/>
    </source>
</evidence>
<keyword evidence="6 9" id="KW-1133">Transmembrane helix</keyword>
<evidence type="ECO:0000256" key="9">
    <source>
        <dbReference type="SAM" id="Phobius"/>
    </source>
</evidence>
<dbReference type="InterPro" id="IPR050790">
    <property type="entry name" value="ExbB/TolQ_transport"/>
</dbReference>
<keyword evidence="4 9" id="KW-0812">Transmembrane</keyword>
<dbReference type="Pfam" id="PF01618">
    <property type="entry name" value="MotA_ExbB"/>
    <property type="match status" value="1"/>
</dbReference>
<protein>
    <submittedName>
        <fullName evidence="11">Biopolymer transport proteins</fullName>
    </submittedName>
</protein>
<evidence type="ECO:0000256" key="2">
    <source>
        <dbReference type="ARBA" id="ARBA00022448"/>
    </source>
</evidence>
<evidence type="ECO:0000256" key="7">
    <source>
        <dbReference type="ARBA" id="ARBA00023136"/>
    </source>
</evidence>
<organism evidence="11">
    <name type="scientific">uncultured myxobacterium HF0130_06F04</name>
    <dbReference type="NCBI Taxonomy" id="723555"/>
    <lineage>
        <taxon>Bacteria</taxon>
        <taxon>Pseudomonadati</taxon>
        <taxon>Myxococcota</taxon>
        <taxon>Myxococcia</taxon>
        <taxon>Myxococcales</taxon>
        <taxon>environmental samples</taxon>
    </lineage>
</organism>
<keyword evidence="5 8" id="KW-0653">Protein transport</keyword>
<comment type="similarity">
    <text evidence="8">Belongs to the exbB/tolQ family.</text>
</comment>
<sequence length="216" mass="23166">MAAAAEFFVSGGPFMYPIALVSVFGIAIIVERFIFLFFKYNINANQFMAQIQKLVMANNIDRAIKLCNAAPSAALPKVIKAGLTRANKGEIEIANAIEEASLEVIPNITKRTPTLQAVSNLATMLGLLGTIMGLIEAFDAVAKAPPDQKTTMLTAAIAIAMNTTGFGLMVAIPTIAAYVFLNNTSKKIIDEIDQYSVKLQNLLVSRGKGAQSPLDR</sequence>
<reference evidence="11" key="1">
    <citation type="submission" date="2010-01" db="EMBL/GenBank/DDBJ databases">
        <title>Genome fragments of uncultured bacteria from the North Pacific subtropical Gyre.</title>
        <authorList>
            <person name="Pham V.D."/>
            <person name="Delong E.F."/>
        </authorList>
    </citation>
    <scope>NUCLEOTIDE SEQUENCE</scope>
</reference>
<evidence type="ECO:0000256" key="3">
    <source>
        <dbReference type="ARBA" id="ARBA00022475"/>
    </source>
</evidence>
<keyword evidence="2 8" id="KW-0813">Transport</keyword>
<feature type="domain" description="MotA/TolQ/ExbB proton channel" evidence="10">
    <location>
        <begin position="76"/>
        <end position="193"/>
    </location>
</feature>
<feature type="transmembrane region" description="Helical" evidence="9">
    <location>
        <begin position="117"/>
        <end position="135"/>
    </location>
</feature>
<feature type="transmembrane region" description="Helical" evidence="9">
    <location>
        <begin position="14"/>
        <end position="38"/>
    </location>
</feature>
<dbReference type="PANTHER" id="PTHR30625:SF15">
    <property type="entry name" value="BIOPOLYMER TRANSPORT PROTEIN EXBB"/>
    <property type="match status" value="1"/>
</dbReference>
<keyword evidence="7 9" id="KW-0472">Membrane</keyword>
<evidence type="ECO:0000256" key="1">
    <source>
        <dbReference type="ARBA" id="ARBA00004651"/>
    </source>
</evidence>
<evidence type="ECO:0000256" key="5">
    <source>
        <dbReference type="ARBA" id="ARBA00022927"/>
    </source>
</evidence>
<feature type="transmembrane region" description="Helical" evidence="9">
    <location>
        <begin position="155"/>
        <end position="181"/>
    </location>
</feature>
<dbReference type="InterPro" id="IPR002898">
    <property type="entry name" value="MotA_ExbB_proton_chnl"/>
</dbReference>
<dbReference type="GO" id="GO:0005886">
    <property type="term" value="C:plasma membrane"/>
    <property type="evidence" value="ECO:0007669"/>
    <property type="project" value="UniProtKB-SubCell"/>
</dbReference>
<dbReference type="EMBL" id="GU567961">
    <property type="protein sequence ID" value="ADI21622.1"/>
    <property type="molecule type" value="Genomic_DNA"/>
</dbReference>
<dbReference type="PANTHER" id="PTHR30625">
    <property type="entry name" value="PROTEIN TOLQ"/>
    <property type="match status" value="1"/>
</dbReference>
<comment type="subcellular location">
    <subcellularLocation>
        <location evidence="1">Cell membrane</location>
        <topology evidence="1">Multi-pass membrane protein</topology>
    </subcellularLocation>
    <subcellularLocation>
        <location evidence="8">Membrane</location>
        <topology evidence="8">Multi-pass membrane protein</topology>
    </subcellularLocation>
</comment>
<evidence type="ECO:0000256" key="4">
    <source>
        <dbReference type="ARBA" id="ARBA00022692"/>
    </source>
</evidence>
<accession>E7C2E8</accession>
<dbReference type="GO" id="GO:0017038">
    <property type="term" value="P:protein import"/>
    <property type="evidence" value="ECO:0007669"/>
    <property type="project" value="TreeGrafter"/>
</dbReference>
<evidence type="ECO:0000256" key="8">
    <source>
        <dbReference type="RuleBase" id="RU004057"/>
    </source>
</evidence>
<keyword evidence="3" id="KW-1003">Cell membrane</keyword>
<evidence type="ECO:0000259" key="10">
    <source>
        <dbReference type="Pfam" id="PF01618"/>
    </source>
</evidence>